<gene>
    <name evidence="18" type="ORF">WN944_016734</name>
</gene>
<accession>A0AAP0QNW4</accession>
<dbReference type="Pfam" id="PF13639">
    <property type="entry name" value="zf-RING_2"/>
    <property type="match status" value="1"/>
</dbReference>
<comment type="catalytic activity">
    <reaction evidence="1">
        <text>S-ubiquitinyl-[E2 ubiquitin-conjugating enzyme]-L-cysteine + [acceptor protein]-L-lysine = [E2 ubiquitin-conjugating enzyme]-L-cysteine + N(6)-ubiquitinyl-[acceptor protein]-L-lysine.</text>
        <dbReference type="EC" id="2.3.2.27"/>
    </reaction>
</comment>
<comment type="pathway">
    <text evidence="3">Protein modification; protein ubiquitination.</text>
</comment>
<dbReference type="PANTHER" id="PTHR46913">
    <property type="entry name" value="RING-H2 FINGER PROTEIN ATL16"/>
    <property type="match status" value="1"/>
</dbReference>
<evidence type="ECO:0000256" key="13">
    <source>
        <dbReference type="ARBA" id="ARBA00024209"/>
    </source>
</evidence>
<evidence type="ECO:0000256" key="3">
    <source>
        <dbReference type="ARBA" id="ARBA00004906"/>
    </source>
</evidence>
<evidence type="ECO:0000256" key="1">
    <source>
        <dbReference type="ARBA" id="ARBA00000900"/>
    </source>
</evidence>
<dbReference type="PANTHER" id="PTHR46913:SF8">
    <property type="entry name" value="RING-TYPE E3 UBIQUITIN TRANSFERASE"/>
    <property type="match status" value="1"/>
</dbReference>
<dbReference type="AlphaFoldDB" id="A0AAP0QNW4"/>
<evidence type="ECO:0000313" key="19">
    <source>
        <dbReference type="Proteomes" id="UP001428341"/>
    </source>
</evidence>
<evidence type="ECO:0000256" key="9">
    <source>
        <dbReference type="ARBA" id="ARBA00022786"/>
    </source>
</evidence>
<keyword evidence="12 16" id="KW-0472">Membrane</keyword>
<feature type="compositionally biased region" description="Basic and acidic residues" evidence="15">
    <location>
        <begin position="362"/>
        <end position="381"/>
    </location>
</feature>
<dbReference type="InterPro" id="IPR013083">
    <property type="entry name" value="Znf_RING/FYVE/PHD"/>
</dbReference>
<evidence type="ECO:0000313" key="18">
    <source>
        <dbReference type="EMBL" id="KAK9201530.1"/>
    </source>
</evidence>
<dbReference type="EC" id="2.3.2.27" evidence="4"/>
<evidence type="ECO:0000256" key="6">
    <source>
        <dbReference type="ARBA" id="ARBA00022692"/>
    </source>
</evidence>
<dbReference type="GO" id="GO:0016020">
    <property type="term" value="C:membrane"/>
    <property type="evidence" value="ECO:0007669"/>
    <property type="project" value="UniProtKB-SubCell"/>
</dbReference>
<dbReference type="Gene3D" id="3.30.40.10">
    <property type="entry name" value="Zinc/RING finger domain, C3HC4 (zinc finger)"/>
    <property type="match status" value="1"/>
</dbReference>
<dbReference type="GO" id="GO:0061630">
    <property type="term" value="F:ubiquitin protein ligase activity"/>
    <property type="evidence" value="ECO:0007669"/>
    <property type="project" value="UniProtKB-EC"/>
</dbReference>
<sequence length="381" mass="43200">MAPDHNHFYNLGDQALAPIKSQEMLTNQASLSNSESAFPILAIAILSIMGTAFLLLSYYVFVSKCCNNWHLIDLLRRFSVLRARQIEEPFIALSPTMWNRGLDDSVIRDIPTFQFKREGDDMSIYGCVVCLNEFQEQDMLRVLPNCSHAFHLDCIDIWLQSNANCPLCRTSISGTTRYPIDQIIAPRPSPQGSQQFSESLMGGDDDFVVIELGGEDEVLFSHRQQERDNSSEVFDQPRSQSPKTLEQKLGNSKRKKRHHVSIMGDECIDVRQKDDHFSIQPIRRSFSLDSAADRQLYITVQAIVQQNGHNGEVSTNEECSARVCKSFFPFGRVRGSRNAVLPVEFELYIFFFMNENDCSSEPGKEGRPDIVGAREEGPNNE</sequence>
<keyword evidence="9" id="KW-0833">Ubl conjugation pathway</keyword>
<comment type="subcellular location">
    <subcellularLocation>
        <location evidence="2">Membrane</location>
        <topology evidence="2">Single-pass membrane protein</topology>
    </subcellularLocation>
</comment>
<keyword evidence="5" id="KW-0808">Transferase</keyword>
<comment type="similarity">
    <text evidence="13">Belongs to the RING-type zinc finger family. ATL subfamily.</text>
</comment>
<dbReference type="Proteomes" id="UP001428341">
    <property type="component" value="Unassembled WGS sequence"/>
</dbReference>
<keyword evidence="19" id="KW-1185">Reference proteome</keyword>
<feature type="domain" description="RING-type" evidence="17">
    <location>
        <begin position="127"/>
        <end position="169"/>
    </location>
</feature>
<feature type="transmembrane region" description="Helical" evidence="16">
    <location>
        <begin position="37"/>
        <end position="61"/>
    </location>
</feature>
<keyword evidence="8 14" id="KW-0863">Zinc-finger</keyword>
<keyword evidence="10" id="KW-0862">Zinc</keyword>
<dbReference type="InterPro" id="IPR044600">
    <property type="entry name" value="ATL1/ATL16-like"/>
</dbReference>
<reference evidence="18 19" key="1">
    <citation type="submission" date="2024-05" db="EMBL/GenBank/DDBJ databases">
        <title>Haplotype-resolved chromosome-level genome assembly of Huyou (Citrus changshanensis).</title>
        <authorList>
            <person name="Miao C."/>
            <person name="Chen W."/>
            <person name="Wu Y."/>
            <person name="Wang L."/>
            <person name="Zhao S."/>
            <person name="Grierson D."/>
            <person name="Xu C."/>
            <person name="Chen K."/>
        </authorList>
    </citation>
    <scope>NUCLEOTIDE SEQUENCE [LARGE SCALE GENOMIC DNA]</scope>
    <source>
        <strain evidence="18">01-14</strain>
        <tissue evidence="18">Leaf</tissue>
    </source>
</reference>
<evidence type="ECO:0000256" key="7">
    <source>
        <dbReference type="ARBA" id="ARBA00022723"/>
    </source>
</evidence>
<comment type="caution">
    <text evidence="18">The sequence shown here is derived from an EMBL/GenBank/DDBJ whole genome shotgun (WGS) entry which is preliminary data.</text>
</comment>
<proteinExistence type="inferred from homology"/>
<evidence type="ECO:0000256" key="10">
    <source>
        <dbReference type="ARBA" id="ARBA00022833"/>
    </source>
</evidence>
<keyword evidence="7" id="KW-0479">Metal-binding</keyword>
<feature type="region of interest" description="Disordered" evidence="15">
    <location>
        <begin position="359"/>
        <end position="381"/>
    </location>
</feature>
<dbReference type="EMBL" id="JBCGBO010000005">
    <property type="protein sequence ID" value="KAK9201530.1"/>
    <property type="molecule type" value="Genomic_DNA"/>
</dbReference>
<dbReference type="SMART" id="SM00184">
    <property type="entry name" value="RING"/>
    <property type="match status" value="1"/>
</dbReference>
<evidence type="ECO:0000256" key="12">
    <source>
        <dbReference type="ARBA" id="ARBA00023136"/>
    </source>
</evidence>
<feature type="compositionally biased region" description="Polar residues" evidence="15">
    <location>
        <begin position="231"/>
        <end position="244"/>
    </location>
</feature>
<name>A0AAP0QNW4_9ROSI</name>
<keyword evidence="11 16" id="KW-1133">Transmembrane helix</keyword>
<organism evidence="18 19">
    <name type="scientific">Citrus x changshan-huyou</name>
    <dbReference type="NCBI Taxonomy" id="2935761"/>
    <lineage>
        <taxon>Eukaryota</taxon>
        <taxon>Viridiplantae</taxon>
        <taxon>Streptophyta</taxon>
        <taxon>Embryophyta</taxon>
        <taxon>Tracheophyta</taxon>
        <taxon>Spermatophyta</taxon>
        <taxon>Magnoliopsida</taxon>
        <taxon>eudicotyledons</taxon>
        <taxon>Gunneridae</taxon>
        <taxon>Pentapetalae</taxon>
        <taxon>rosids</taxon>
        <taxon>malvids</taxon>
        <taxon>Sapindales</taxon>
        <taxon>Rutaceae</taxon>
        <taxon>Aurantioideae</taxon>
        <taxon>Citrus</taxon>
    </lineage>
</organism>
<dbReference type="GO" id="GO:0008270">
    <property type="term" value="F:zinc ion binding"/>
    <property type="evidence" value="ECO:0007669"/>
    <property type="project" value="UniProtKB-KW"/>
</dbReference>
<evidence type="ECO:0000256" key="5">
    <source>
        <dbReference type="ARBA" id="ARBA00022679"/>
    </source>
</evidence>
<evidence type="ECO:0000256" key="2">
    <source>
        <dbReference type="ARBA" id="ARBA00004167"/>
    </source>
</evidence>
<dbReference type="PROSITE" id="PS50089">
    <property type="entry name" value="ZF_RING_2"/>
    <property type="match status" value="1"/>
</dbReference>
<evidence type="ECO:0000259" key="17">
    <source>
        <dbReference type="PROSITE" id="PS50089"/>
    </source>
</evidence>
<feature type="region of interest" description="Disordered" evidence="15">
    <location>
        <begin position="223"/>
        <end position="256"/>
    </location>
</feature>
<evidence type="ECO:0000256" key="8">
    <source>
        <dbReference type="ARBA" id="ARBA00022771"/>
    </source>
</evidence>
<dbReference type="CDD" id="cd16461">
    <property type="entry name" value="RING-H2_EL5-like"/>
    <property type="match status" value="1"/>
</dbReference>
<evidence type="ECO:0000256" key="11">
    <source>
        <dbReference type="ARBA" id="ARBA00022989"/>
    </source>
</evidence>
<evidence type="ECO:0000256" key="15">
    <source>
        <dbReference type="SAM" id="MobiDB-lite"/>
    </source>
</evidence>
<dbReference type="GO" id="GO:0016567">
    <property type="term" value="P:protein ubiquitination"/>
    <property type="evidence" value="ECO:0007669"/>
    <property type="project" value="InterPro"/>
</dbReference>
<evidence type="ECO:0000256" key="16">
    <source>
        <dbReference type="SAM" id="Phobius"/>
    </source>
</evidence>
<evidence type="ECO:0000256" key="14">
    <source>
        <dbReference type="PROSITE-ProRule" id="PRU00175"/>
    </source>
</evidence>
<protein>
    <recommendedName>
        <fullName evidence="4">RING-type E3 ubiquitin transferase</fullName>
        <ecNumber evidence="4">2.3.2.27</ecNumber>
    </recommendedName>
</protein>
<dbReference type="FunFam" id="3.30.40.10:FF:000187">
    <property type="entry name" value="E3 ubiquitin-protein ligase ATL6"/>
    <property type="match status" value="1"/>
</dbReference>
<dbReference type="InterPro" id="IPR001841">
    <property type="entry name" value="Znf_RING"/>
</dbReference>
<evidence type="ECO:0000256" key="4">
    <source>
        <dbReference type="ARBA" id="ARBA00012483"/>
    </source>
</evidence>
<dbReference type="SUPFAM" id="SSF57850">
    <property type="entry name" value="RING/U-box"/>
    <property type="match status" value="1"/>
</dbReference>
<keyword evidence="6 16" id="KW-0812">Transmembrane</keyword>